<gene>
    <name evidence="1" type="ORF">KCJAJFAP_00937</name>
</gene>
<reference evidence="1 2" key="1">
    <citation type="submission" date="2019-10" db="EMBL/GenBank/DDBJ databases">
        <authorList>
            <person name="Wolf R A."/>
        </authorList>
    </citation>
    <scope>NUCLEOTIDE SEQUENCE [LARGE SCALE GENOMIC DNA]</scope>
    <source>
        <strain evidence="1">Collinsella_aerofaciens_MC2</strain>
    </source>
</reference>
<dbReference type="Gene3D" id="3.30.760.10">
    <property type="entry name" value="RNA Cap, Translation Initiation Factor Eif4e"/>
    <property type="match status" value="1"/>
</dbReference>
<dbReference type="SUPFAM" id="SSF55418">
    <property type="entry name" value="eIF4e-like"/>
    <property type="match status" value="1"/>
</dbReference>
<evidence type="ECO:0000313" key="2">
    <source>
        <dbReference type="Proteomes" id="UP000361836"/>
    </source>
</evidence>
<name>A0A5K1IVR3_9ACTN</name>
<dbReference type="InterPro" id="IPR023398">
    <property type="entry name" value="TIF_eIF4e-like"/>
</dbReference>
<accession>A0A5K1IVR3</accession>
<dbReference type="EMBL" id="CABWIE010000030">
    <property type="protein sequence ID" value="VWM00468.1"/>
    <property type="molecule type" value="Genomic_DNA"/>
</dbReference>
<sequence>MASSNNTGNNEELTPSVEETLLNESGSIARVKSFSWIWFINKERIHDIDPVQCGKWMFFFSPFKTALMDDIVGTAVLDGVVVEAKYSNPETLIAAGSKQGVCCFYLNGNDKESHKRVLSYMLENGLIRKTKTGKLYNISFKFDSETYAGKYKGSGFSGKIKLADFVDLETGEFI</sequence>
<organism evidence="1 2">
    <name type="scientific">Collinsella aerofaciens</name>
    <dbReference type="NCBI Taxonomy" id="74426"/>
    <lineage>
        <taxon>Bacteria</taxon>
        <taxon>Bacillati</taxon>
        <taxon>Actinomycetota</taxon>
        <taxon>Coriobacteriia</taxon>
        <taxon>Coriobacteriales</taxon>
        <taxon>Coriobacteriaceae</taxon>
        <taxon>Collinsella</taxon>
    </lineage>
</organism>
<keyword evidence="2" id="KW-1185">Reference proteome</keyword>
<dbReference type="Proteomes" id="UP000361836">
    <property type="component" value="Unassembled WGS sequence"/>
</dbReference>
<dbReference type="RefSeq" id="WP_152077032.1">
    <property type="nucleotide sequence ID" value="NZ_CAAKNU010000027.1"/>
</dbReference>
<evidence type="ECO:0000313" key="1">
    <source>
        <dbReference type="EMBL" id="VWM00468.1"/>
    </source>
</evidence>
<dbReference type="AlphaFoldDB" id="A0A5K1IVR3"/>
<protein>
    <submittedName>
        <fullName evidence="1">Uncharacterized protein</fullName>
    </submittedName>
</protein>
<proteinExistence type="predicted"/>